<dbReference type="Gene3D" id="3.15.10.40">
    <property type="entry name" value="Uncharacterised protein PF07273, DUF1439"/>
    <property type="match status" value="1"/>
</dbReference>
<dbReference type="InterPro" id="IPR010835">
    <property type="entry name" value="DUF1439"/>
</dbReference>
<protein>
    <submittedName>
        <fullName evidence="1">DUF1439 domain-containing protein</fullName>
    </submittedName>
</protein>
<gene>
    <name evidence="1" type="ORF">CRM94_34440</name>
</gene>
<accession>A0A2A7S7H7</accession>
<sequence>MTPSRANGRRRFVTAALAAMAVSASLAACGATPTFPFIPNHYTFSKNDVQRAVARKFPYQRTVSQVFDVALANPAVGLLPEQNRIAVQLDARFASPFLREPVNGTFTVSAQLAYDPASLSVVLRAPAVDSVNLQGDAQAYAPQVGQAAGLLATQVLTNYPIYTFKPEQLQFAGVNYEPGTITILTNGIRVEIVEK</sequence>
<organism evidence="1 2">
    <name type="scientific">Burkholderia gladioli</name>
    <name type="common">Pseudomonas marginata</name>
    <name type="synonym">Phytomonas marginata</name>
    <dbReference type="NCBI Taxonomy" id="28095"/>
    <lineage>
        <taxon>Bacteria</taxon>
        <taxon>Pseudomonadati</taxon>
        <taxon>Pseudomonadota</taxon>
        <taxon>Betaproteobacteria</taxon>
        <taxon>Burkholderiales</taxon>
        <taxon>Burkholderiaceae</taxon>
        <taxon>Burkholderia</taxon>
    </lineage>
</organism>
<evidence type="ECO:0000313" key="2">
    <source>
        <dbReference type="Proteomes" id="UP000220629"/>
    </source>
</evidence>
<dbReference type="RefSeq" id="WP_013696876.1">
    <property type="nucleotide sequence ID" value="NZ_CADEPO010000004.1"/>
</dbReference>
<dbReference type="EMBL" id="PDDY01000004">
    <property type="protein sequence ID" value="PEH39379.1"/>
    <property type="molecule type" value="Genomic_DNA"/>
</dbReference>
<comment type="caution">
    <text evidence="1">The sequence shown here is derived from an EMBL/GenBank/DDBJ whole genome shotgun (WGS) entry which is preliminary data.</text>
</comment>
<dbReference type="Proteomes" id="UP000220629">
    <property type="component" value="Unassembled WGS sequence"/>
</dbReference>
<dbReference type="PROSITE" id="PS51257">
    <property type="entry name" value="PROKAR_LIPOPROTEIN"/>
    <property type="match status" value="1"/>
</dbReference>
<name>A0A2A7S7H7_BURGA</name>
<dbReference type="Pfam" id="PF07273">
    <property type="entry name" value="DUF1439"/>
    <property type="match status" value="1"/>
</dbReference>
<proteinExistence type="predicted"/>
<reference evidence="2" key="1">
    <citation type="submission" date="2017-09" db="EMBL/GenBank/DDBJ databases">
        <title>FDA dAtabase for Regulatory Grade micrObial Sequences (FDA-ARGOS): Supporting development and validation of Infectious Disease Dx tests.</title>
        <authorList>
            <person name="Minogue T."/>
            <person name="Wolcott M."/>
            <person name="Wasieloski L."/>
            <person name="Aguilar W."/>
            <person name="Moore D."/>
            <person name="Tallon L."/>
            <person name="Sadzewicz L."/>
            <person name="Ott S."/>
            <person name="Zhao X."/>
            <person name="Nagaraj S."/>
            <person name="Vavikolanu K."/>
            <person name="Aluvathingal J."/>
            <person name="Nadendla S."/>
            <person name="Sichtig H."/>
        </authorList>
    </citation>
    <scope>NUCLEOTIDE SEQUENCE [LARGE SCALE GENOMIC DNA]</scope>
    <source>
        <strain evidence="2">FDAARGOS_390</strain>
    </source>
</reference>
<evidence type="ECO:0000313" key="1">
    <source>
        <dbReference type="EMBL" id="PEH39379.1"/>
    </source>
</evidence>
<dbReference type="AlphaFoldDB" id="A0A2A7S7H7"/>
<dbReference type="OMA" id="KFPYQRT"/>